<proteinExistence type="inferred from homology"/>
<evidence type="ECO:0000256" key="2">
    <source>
        <dbReference type="ARBA" id="ARBA00022448"/>
    </source>
</evidence>
<comment type="similarity">
    <text evidence="7">Belongs to the binding-protein-dependent transport system permease family.</text>
</comment>
<dbReference type="SUPFAM" id="SSF161098">
    <property type="entry name" value="MetI-like"/>
    <property type="match status" value="1"/>
</dbReference>
<keyword evidence="10" id="KW-1185">Reference proteome</keyword>
<protein>
    <submittedName>
        <fullName evidence="9">Peptide/nickel transport system permease protein</fullName>
    </submittedName>
</protein>
<reference evidence="10" key="1">
    <citation type="submission" date="2017-02" db="EMBL/GenBank/DDBJ databases">
        <authorList>
            <person name="Varghese N."/>
            <person name="Submissions S."/>
        </authorList>
    </citation>
    <scope>NUCLEOTIDE SEQUENCE [LARGE SCALE GENOMIC DNA]</scope>
    <source>
        <strain evidence="10">ATCC 27094</strain>
    </source>
</reference>
<feature type="domain" description="ABC transmembrane type-1" evidence="8">
    <location>
        <begin position="95"/>
        <end position="302"/>
    </location>
</feature>
<evidence type="ECO:0000313" key="10">
    <source>
        <dbReference type="Proteomes" id="UP000190092"/>
    </source>
</evidence>
<accession>A0A1T4LIC8</accession>
<keyword evidence="4 7" id="KW-0812">Transmembrane</keyword>
<evidence type="ECO:0000256" key="4">
    <source>
        <dbReference type="ARBA" id="ARBA00022692"/>
    </source>
</evidence>
<dbReference type="InterPro" id="IPR035906">
    <property type="entry name" value="MetI-like_sf"/>
</dbReference>
<dbReference type="RefSeq" id="WP_085933184.1">
    <property type="nucleotide sequence ID" value="NZ_FUWJ01000001.1"/>
</dbReference>
<dbReference type="OrthoDB" id="7834831at2"/>
<dbReference type="InterPro" id="IPR045621">
    <property type="entry name" value="BPD_transp_1_N"/>
</dbReference>
<feature type="transmembrane region" description="Helical" evidence="7">
    <location>
        <begin position="132"/>
        <end position="155"/>
    </location>
</feature>
<evidence type="ECO:0000256" key="1">
    <source>
        <dbReference type="ARBA" id="ARBA00004651"/>
    </source>
</evidence>
<organism evidence="9 10">
    <name type="scientific">Enhydrobacter aerosaccus</name>
    <dbReference type="NCBI Taxonomy" id="225324"/>
    <lineage>
        <taxon>Bacteria</taxon>
        <taxon>Pseudomonadati</taxon>
        <taxon>Pseudomonadota</taxon>
        <taxon>Alphaproteobacteria</taxon>
        <taxon>Hyphomicrobiales</taxon>
        <taxon>Enhydrobacter</taxon>
    </lineage>
</organism>
<sequence>MARHIAHRLVISLPVLLGVLLIGFLLLQVVPTDPATVSAGPSATKADIEAIRQEMGLDKPLYVQFGKYLVRVLQLDLGRSMISNRTVAEEIGNTLWPTIELMLASLIWAAPLGIVLGTLAARKRGTLIDRAIMALSVMGVSVPVFWVGLLLIQHVGGAGWLPFQGRDGPIWTPTGLKSIILPAVTLGAIFVGPVARMTRTSLLETLNADYVRTARAKGASDWRVTIRHALRNALIPVVTLIGLQIGFLLGGSVVTETMFSWPGVGRMAVGAITSSDFPLAQGSILILAIGYMVVNLLVDVLYAYLDPRIART</sequence>
<dbReference type="GO" id="GO:0055085">
    <property type="term" value="P:transmembrane transport"/>
    <property type="evidence" value="ECO:0007669"/>
    <property type="project" value="InterPro"/>
</dbReference>
<dbReference type="STRING" id="225324.SAMN02745126_01566"/>
<evidence type="ECO:0000259" key="8">
    <source>
        <dbReference type="PROSITE" id="PS50928"/>
    </source>
</evidence>
<keyword evidence="6 7" id="KW-0472">Membrane</keyword>
<evidence type="ECO:0000313" key="9">
    <source>
        <dbReference type="EMBL" id="SJZ54522.1"/>
    </source>
</evidence>
<dbReference type="PANTHER" id="PTHR43163:SF6">
    <property type="entry name" value="DIPEPTIDE TRANSPORT SYSTEM PERMEASE PROTEIN DPPB-RELATED"/>
    <property type="match status" value="1"/>
</dbReference>
<dbReference type="GO" id="GO:0005886">
    <property type="term" value="C:plasma membrane"/>
    <property type="evidence" value="ECO:0007669"/>
    <property type="project" value="UniProtKB-SubCell"/>
</dbReference>
<evidence type="ECO:0000256" key="7">
    <source>
        <dbReference type="RuleBase" id="RU363032"/>
    </source>
</evidence>
<dbReference type="AlphaFoldDB" id="A0A1T4LIC8"/>
<name>A0A1T4LIC8_9HYPH</name>
<dbReference type="Pfam" id="PF00528">
    <property type="entry name" value="BPD_transp_1"/>
    <property type="match status" value="1"/>
</dbReference>
<evidence type="ECO:0000256" key="6">
    <source>
        <dbReference type="ARBA" id="ARBA00023136"/>
    </source>
</evidence>
<dbReference type="PROSITE" id="PS50928">
    <property type="entry name" value="ABC_TM1"/>
    <property type="match status" value="1"/>
</dbReference>
<dbReference type="InterPro" id="IPR000515">
    <property type="entry name" value="MetI-like"/>
</dbReference>
<dbReference type="PANTHER" id="PTHR43163">
    <property type="entry name" value="DIPEPTIDE TRANSPORT SYSTEM PERMEASE PROTEIN DPPB-RELATED"/>
    <property type="match status" value="1"/>
</dbReference>
<gene>
    <name evidence="9" type="ORF">SAMN02745126_01566</name>
</gene>
<dbReference type="Pfam" id="PF19300">
    <property type="entry name" value="BPD_transp_1_N"/>
    <property type="match status" value="1"/>
</dbReference>
<feature type="transmembrane region" description="Helical" evidence="7">
    <location>
        <begin position="175"/>
        <end position="195"/>
    </location>
</feature>
<dbReference type="Gene3D" id="1.10.3720.10">
    <property type="entry name" value="MetI-like"/>
    <property type="match status" value="1"/>
</dbReference>
<evidence type="ECO:0000256" key="3">
    <source>
        <dbReference type="ARBA" id="ARBA00022475"/>
    </source>
</evidence>
<comment type="subcellular location">
    <subcellularLocation>
        <location evidence="1 7">Cell membrane</location>
        <topology evidence="1 7">Multi-pass membrane protein</topology>
    </subcellularLocation>
</comment>
<feature type="transmembrane region" description="Helical" evidence="7">
    <location>
        <begin position="284"/>
        <end position="305"/>
    </location>
</feature>
<keyword evidence="5 7" id="KW-1133">Transmembrane helix</keyword>
<feature type="transmembrane region" description="Helical" evidence="7">
    <location>
        <begin position="101"/>
        <end position="120"/>
    </location>
</feature>
<feature type="transmembrane region" description="Helical" evidence="7">
    <location>
        <begin position="233"/>
        <end position="254"/>
    </location>
</feature>
<keyword evidence="3" id="KW-1003">Cell membrane</keyword>
<dbReference type="Proteomes" id="UP000190092">
    <property type="component" value="Unassembled WGS sequence"/>
</dbReference>
<keyword evidence="2 7" id="KW-0813">Transport</keyword>
<dbReference type="CDD" id="cd06261">
    <property type="entry name" value="TM_PBP2"/>
    <property type="match status" value="1"/>
</dbReference>
<evidence type="ECO:0000256" key="5">
    <source>
        <dbReference type="ARBA" id="ARBA00022989"/>
    </source>
</evidence>
<dbReference type="EMBL" id="FUWJ01000001">
    <property type="protein sequence ID" value="SJZ54522.1"/>
    <property type="molecule type" value="Genomic_DNA"/>
</dbReference>